<feature type="compositionally biased region" description="Basic and acidic residues" evidence="3">
    <location>
        <begin position="174"/>
        <end position="192"/>
    </location>
</feature>
<comment type="caution">
    <text evidence="4">The sequence shown here is derived from an EMBL/GenBank/DDBJ whole genome shotgun (WGS) entry which is preliminary data.</text>
</comment>
<feature type="compositionally biased region" description="Basic and acidic residues" evidence="3">
    <location>
        <begin position="98"/>
        <end position="115"/>
    </location>
</feature>
<keyword evidence="4" id="KW-0966">Cell projection</keyword>
<dbReference type="EMBL" id="JAICCE010000025">
    <property type="protein sequence ID" value="KAG9259682.1"/>
    <property type="molecule type" value="Genomic_DNA"/>
</dbReference>
<dbReference type="InterPro" id="IPR038791">
    <property type="entry name" value="Cfap97/Hemingway"/>
</dbReference>
<gene>
    <name evidence="4" type="primary">CFAP97</name>
    <name evidence="4" type="ORF">AMEX_G27198</name>
</gene>
<keyword evidence="4" id="KW-0282">Flagellum</keyword>
<feature type="compositionally biased region" description="Basic and acidic residues" evidence="3">
    <location>
        <begin position="1"/>
        <end position="24"/>
    </location>
</feature>
<feature type="compositionally biased region" description="Basic and acidic residues" evidence="3">
    <location>
        <begin position="316"/>
        <end position="331"/>
    </location>
</feature>
<sequence length="510" mass="56230">MFSPKELEGEVDHSFFDSDGEAGKVVHQCPEETQNPQLERSTEEDGKLEAENQGRESKELEEETLKEDLSHLRIQSEPDGHSKWTSEAKENPSGNNVVKDKEGPESGREDSDASSRKSSSLPSSDRSKSRKGSRSDDLSSVRSYSSLDSHSDSSPEDGEDEAVLKNDDESESDEREKTLERPLIKRHSETSRKSPGKFRNRSRSHSPSSSSTSSECESSNGGDGRRPGLSHKPSFTQATSSPRRWPRSSSANQRERVKVSDTVESEDTVTDVTPLSTPDISPGQSFDLTSLTEPTVTAAVQEQEIVTKEPSVTEVDSEKRRSSDTDGEERSAVLSAGRRVDSALVITSPSSASSSSCISHRQKNYSFTNDEVQRIERENQRLLRELSRSSPRLRREGSACSAAAVTQHGDPPTARMYHSALNRQREQQRIQRENLALLKRLESVKPTRGMTRAEQLADYQRQAGYLGIPAPLSRPPSGKGSRPCSSNSPRKARSETAKSSRSTASPPAWS</sequence>
<dbReference type="AlphaFoldDB" id="A0A8T2KPJ9"/>
<dbReference type="PANTHER" id="PTHR23035:SF1">
    <property type="entry name" value="CILIA- AND FLAGELLA-ASSOCIATED PROTEIN 97"/>
    <property type="match status" value="1"/>
</dbReference>
<feature type="compositionally biased region" description="Basic and acidic residues" evidence="3">
    <location>
        <begin position="40"/>
        <end position="58"/>
    </location>
</feature>
<feature type="compositionally biased region" description="Basic and acidic residues" evidence="3">
    <location>
        <begin position="66"/>
        <end position="90"/>
    </location>
</feature>
<feature type="compositionally biased region" description="Basic and acidic residues" evidence="3">
    <location>
        <begin position="386"/>
        <end position="397"/>
    </location>
</feature>
<feature type="region of interest" description="Disordered" evidence="3">
    <location>
        <begin position="1"/>
        <end position="337"/>
    </location>
</feature>
<evidence type="ECO:0000313" key="4">
    <source>
        <dbReference type="EMBL" id="KAG9259682.1"/>
    </source>
</evidence>
<accession>A0A8T2KPJ9</accession>
<evidence type="ECO:0000256" key="3">
    <source>
        <dbReference type="SAM" id="MobiDB-lite"/>
    </source>
</evidence>
<dbReference type="InterPro" id="IPR029488">
    <property type="entry name" value="Hmw/CFAP97"/>
</dbReference>
<dbReference type="Pfam" id="PF13879">
    <property type="entry name" value="Hmw_CFAP97"/>
    <property type="match status" value="1"/>
</dbReference>
<dbReference type="PANTHER" id="PTHR23035">
    <property type="entry name" value="CILIA- AND FLAGELLA-ASSOCIATED PROTEIN 97-RELATED"/>
    <property type="match status" value="1"/>
</dbReference>
<evidence type="ECO:0000256" key="1">
    <source>
        <dbReference type="ARBA" id="ARBA00008315"/>
    </source>
</evidence>
<feature type="region of interest" description="Disordered" evidence="3">
    <location>
        <begin position="386"/>
        <end position="415"/>
    </location>
</feature>
<dbReference type="RefSeq" id="XP_022537397.1">
    <property type="nucleotide sequence ID" value="XM_022681676.2"/>
</dbReference>
<feature type="compositionally biased region" description="Low complexity" evidence="3">
    <location>
        <begin position="205"/>
        <end position="219"/>
    </location>
</feature>
<reference evidence="4 5" key="1">
    <citation type="submission" date="2021-07" db="EMBL/GenBank/DDBJ databases">
        <authorList>
            <person name="Imarazene B."/>
            <person name="Zahm M."/>
            <person name="Klopp C."/>
            <person name="Cabau C."/>
            <person name="Beille S."/>
            <person name="Jouanno E."/>
            <person name="Castinel A."/>
            <person name="Lluch J."/>
            <person name="Gil L."/>
            <person name="Kuchtly C."/>
            <person name="Lopez Roques C."/>
            <person name="Donnadieu C."/>
            <person name="Parrinello H."/>
            <person name="Journot L."/>
            <person name="Du K."/>
            <person name="Schartl M."/>
            <person name="Retaux S."/>
            <person name="Guiguen Y."/>
        </authorList>
    </citation>
    <scope>NUCLEOTIDE SEQUENCE [LARGE SCALE GENOMIC DNA]</scope>
    <source>
        <strain evidence="4">Pach_M1</strain>
        <tissue evidence="4">Testis</tissue>
    </source>
</reference>
<dbReference type="GO" id="GO:0007283">
    <property type="term" value="P:spermatogenesis"/>
    <property type="evidence" value="ECO:0007669"/>
    <property type="project" value="TreeGrafter"/>
</dbReference>
<dbReference type="OrthoDB" id="515313at2759"/>
<evidence type="ECO:0000256" key="2">
    <source>
        <dbReference type="ARBA" id="ARBA00021424"/>
    </source>
</evidence>
<feature type="compositionally biased region" description="Low complexity" evidence="3">
    <location>
        <begin position="240"/>
        <end position="250"/>
    </location>
</feature>
<evidence type="ECO:0000313" key="5">
    <source>
        <dbReference type="Proteomes" id="UP000752171"/>
    </source>
</evidence>
<dbReference type="Proteomes" id="UP000752171">
    <property type="component" value="Unassembled WGS sequence"/>
</dbReference>
<protein>
    <recommendedName>
        <fullName evidence="2">Cilia- and flagella-associated protein 97</fullName>
    </recommendedName>
</protein>
<organism evidence="4 5">
    <name type="scientific">Astyanax mexicanus</name>
    <name type="common">Blind cave fish</name>
    <name type="synonym">Astyanax fasciatus mexicanus</name>
    <dbReference type="NCBI Taxonomy" id="7994"/>
    <lineage>
        <taxon>Eukaryota</taxon>
        <taxon>Metazoa</taxon>
        <taxon>Chordata</taxon>
        <taxon>Craniata</taxon>
        <taxon>Vertebrata</taxon>
        <taxon>Euteleostomi</taxon>
        <taxon>Actinopterygii</taxon>
        <taxon>Neopterygii</taxon>
        <taxon>Teleostei</taxon>
        <taxon>Ostariophysi</taxon>
        <taxon>Characiformes</taxon>
        <taxon>Characoidei</taxon>
        <taxon>Acestrorhamphidae</taxon>
        <taxon>Acestrorhamphinae</taxon>
        <taxon>Astyanax</taxon>
    </lineage>
</organism>
<feature type="compositionally biased region" description="Basic residues" evidence="3">
    <location>
        <begin position="194"/>
        <end position="204"/>
    </location>
</feature>
<feature type="compositionally biased region" description="Polar residues" evidence="3">
    <location>
        <begin position="274"/>
        <end position="300"/>
    </location>
</feature>
<dbReference type="GeneID" id="103040354"/>
<feature type="compositionally biased region" description="Polar residues" evidence="3">
    <location>
        <begin position="499"/>
        <end position="510"/>
    </location>
</feature>
<comment type="similarity">
    <text evidence="1">Belongs to the CFAP97 family.</text>
</comment>
<feature type="region of interest" description="Disordered" evidence="3">
    <location>
        <begin position="466"/>
        <end position="510"/>
    </location>
</feature>
<name>A0A8T2KPJ9_ASTMX</name>
<keyword evidence="4" id="KW-0969">Cilium</keyword>
<dbReference type="RefSeq" id="XP_007232856.2">
    <property type="nucleotide sequence ID" value="XM_007232794.4"/>
</dbReference>
<proteinExistence type="inferred from homology"/>